<evidence type="ECO:0000256" key="2">
    <source>
        <dbReference type="ARBA" id="ARBA00007581"/>
    </source>
</evidence>
<evidence type="ECO:0000256" key="5">
    <source>
        <dbReference type="ARBA" id="ARBA00023002"/>
    </source>
</evidence>
<dbReference type="Pfam" id="PF02900">
    <property type="entry name" value="LigB"/>
    <property type="match status" value="1"/>
</dbReference>
<evidence type="ECO:0000256" key="4">
    <source>
        <dbReference type="ARBA" id="ARBA00022833"/>
    </source>
</evidence>
<keyword evidence="4" id="KW-0862">Zinc</keyword>
<reference evidence="7 8" key="1">
    <citation type="submission" date="2020-08" db="EMBL/GenBank/DDBJ databases">
        <title>Genomic Encyclopedia of Type Strains, Phase IV (KMG-IV): sequencing the most valuable type-strain genomes for metagenomic binning, comparative biology and taxonomic classification.</title>
        <authorList>
            <person name="Goeker M."/>
        </authorList>
    </citation>
    <scope>NUCLEOTIDE SEQUENCE [LARGE SCALE GENOMIC DNA]</scope>
    <source>
        <strain evidence="7 8">DSM 25701</strain>
    </source>
</reference>
<evidence type="ECO:0000313" key="7">
    <source>
        <dbReference type="EMBL" id="MBB5189045.1"/>
    </source>
</evidence>
<organism evidence="7 8">
    <name type="scientific">Zhongshania antarctica</name>
    <dbReference type="NCBI Taxonomy" id="641702"/>
    <lineage>
        <taxon>Bacteria</taxon>
        <taxon>Pseudomonadati</taxon>
        <taxon>Pseudomonadota</taxon>
        <taxon>Gammaproteobacteria</taxon>
        <taxon>Cellvibrionales</taxon>
        <taxon>Spongiibacteraceae</taxon>
        <taxon>Zhongshania</taxon>
    </lineage>
</organism>
<accession>A0A840R720</accession>
<sequence length="280" mass="30785">MTIKQNIIYISHGAGPMPLLGDPGHRDMVATLQAFAKRIGKPSAVLVISAHWEAREPSITAGNTPQLIYDYGGFPAEAYQIQYPCSGEPALADQVYQSFANAGIDAALDSSRGFDHGMFVPLKIMYPDADVPCVQISLKQSLNAAEHLAMGQALRALQWDNLLVIGSGASFHNIPAFFSAEQNELDQKNAAFEQWLAETLASGDISETDRRERLVQWEAAPFARFCHPREEHLLPLHVCYGMAGDVCEETIPTTIMGKQALMFHWIVPGEQAFTGLEKQN</sequence>
<dbReference type="GO" id="GO:0008270">
    <property type="term" value="F:zinc ion binding"/>
    <property type="evidence" value="ECO:0007669"/>
    <property type="project" value="InterPro"/>
</dbReference>
<evidence type="ECO:0000313" key="8">
    <source>
        <dbReference type="Proteomes" id="UP000536640"/>
    </source>
</evidence>
<dbReference type="PANTHER" id="PTHR30096:SF0">
    <property type="entry name" value="4,5-DOPA DIOXYGENASE EXTRADIOL-LIKE PROTEIN"/>
    <property type="match status" value="1"/>
</dbReference>
<dbReference type="AlphaFoldDB" id="A0A840R720"/>
<evidence type="ECO:0000256" key="3">
    <source>
        <dbReference type="ARBA" id="ARBA00022723"/>
    </source>
</evidence>
<dbReference type="RefSeq" id="WP_184464812.1">
    <property type="nucleotide sequence ID" value="NZ_JACHHW010000012.1"/>
</dbReference>
<dbReference type="Gene3D" id="3.40.830.10">
    <property type="entry name" value="LigB-like"/>
    <property type="match status" value="1"/>
</dbReference>
<proteinExistence type="inferred from homology"/>
<evidence type="ECO:0000259" key="6">
    <source>
        <dbReference type="Pfam" id="PF02900"/>
    </source>
</evidence>
<dbReference type="PIRSF" id="PIRSF006157">
    <property type="entry name" value="Doxgns_DODA"/>
    <property type="match status" value="1"/>
</dbReference>
<protein>
    <submittedName>
        <fullName evidence="7">Aromatic ring-opening dioxygenase catalytic subunit (LigB family)</fullName>
    </submittedName>
</protein>
<comment type="similarity">
    <text evidence="2">Belongs to the DODA-type extradiol aromatic ring-opening dioxygenase family.</text>
</comment>
<keyword evidence="5" id="KW-0560">Oxidoreductase</keyword>
<name>A0A840R720_9GAMM</name>
<dbReference type="EMBL" id="JACHHW010000012">
    <property type="protein sequence ID" value="MBB5189045.1"/>
    <property type="molecule type" value="Genomic_DNA"/>
</dbReference>
<dbReference type="GO" id="GO:0016702">
    <property type="term" value="F:oxidoreductase activity, acting on single donors with incorporation of molecular oxygen, incorporation of two atoms of oxygen"/>
    <property type="evidence" value="ECO:0007669"/>
    <property type="project" value="UniProtKB-ARBA"/>
</dbReference>
<comment type="cofactor">
    <cofactor evidence="1">
        <name>Zn(2+)</name>
        <dbReference type="ChEBI" id="CHEBI:29105"/>
    </cofactor>
</comment>
<dbReference type="InterPro" id="IPR004183">
    <property type="entry name" value="Xdiol_dOase_suB"/>
</dbReference>
<dbReference type="Proteomes" id="UP000536640">
    <property type="component" value="Unassembled WGS sequence"/>
</dbReference>
<dbReference type="PANTHER" id="PTHR30096">
    <property type="entry name" value="4,5-DOPA DIOXYGENASE EXTRADIOL-LIKE PROTEIN"/>
    <property type="match status" value="1"/>
</dbReference>
<keyword evidence="7" id="KW-0223">Dioxygenase</keyword>
<dbReference type="GO" id="GO:0008198">
    <property type="term" value="F:ferrous iron binding"/>
    <property type="evidence" value="ECO:0007669"/>
    <property type="project" value="InterPro"/>
</dbReference>
<dbReference type="CDD" id="cd07363">
    <property type="entry name" value="45_DOPA_Dioxygenase"/>
    <property type="match status" value="1"/>
</dbReference>
<keyword evidence="8" id="KW-1185">Reference proteome</keyword>
<dbReference type="InterPro" id="IPR014436">
    <property type="entry name" value="Extradiol_dOase_DODA"/>
</dbReference>
<gene>
    <name evidence="7" type="ORF">HNQ57_003344</name>
</gene>
<evidence type="ECO:0000256" key="1">
    <source>
        <dbReference type="ARBA" id="ARBA00001947"/>
    </source>
</evidence>
<comment type="caution">
    <text evidence="7">The sequence shown here is derived from an EMBL/GenBank/DDBJ whole genome shotgun (WGS) entry which is preliminary data.</text>
</comment>
<feature type="domain" description="Extradiol ring-cleavage dioxygenase class III enzyme subunit B" evidence="6">
    <location>
        <begin position="32"/>
        <end position="249"/>
    </location>
</feature>
<dbReference type="SUPFAM" id="SSF53213">
    <property type="entry name" value="LigB-like"/>
    <property type="match status" value="1"/>
</dbReference>
<keyword evidence="3" id="KW-0479">Metal-binding</keyword>